<dbReference type="Gene3D" id="2.40.320.10">
    <property type="entry name" value="Hypothetical Protein Pfu-838710-001"/>
    <property type="match status" value="1"/>
</dbReference>
<sequence length="189" mass="22559">MTQEIEIEFKNLLTKEEYNILLNKLPFPEQGKKQINYYFETESLDLRSRRCALRIREKDGTYFLTLKEPFKTGLLETHDILTKNEAFHWISGKMISKPNTSNRLKLLNINLFDLQYIGSLTTIRREYNHNGFIIVLDKSMYNGHTDYELEIEASSYIEGEKYFLALLHKYQIKQKTTPNKIERFFNSKR</sequence>
<dbReference type="Pfam" id="PF01928">
    <property type="entry name" value="CYTH"/>
    <property type="match status" value="1"/>
</dbReference>
<dbReference type="PIRSF" id="PIRSF012526">
    <property type="entry name" value="CYTH_UCP012526"/>
    <property type="match status" value="1"/>
</dbReference>
<dbReference type="OrthoDB" id="384378at2"/>
<dbReference type="AlphaFoldDB" id="A0A511UVL0"/>
<gene>
    <name evidence="2" type="ORF">CQU01_08930</name>
</gene>
<dbReference type="SMART" id="SM01118">
    <property type="entry name" value="CYTH"/>
    <property type="match status" value="1"/>
</dbReference>
<feature type="domain" description="CYTH" evidence="1">
    <location>
        <begin position="4"/>
        <end position="189"/>
    </location>
</feature>
<dbReference type="InterPro" id="IPR009195">
    <property type="entry name" value="Uncharacterised_YjbK"/>
</dbReference>
<dbReference type="EMBL" id="BJXW01000009">
    <property type="protein sequence ID" value="GEN30655.1"/>
    <property type="molecule type" value="Genomic_DNA"/>
</dbReference>
<accession>A0A511UVL0</accession>
<evidence type="ECO:0000313" key="2">
    <source>
        <dbReference type="EMBL" id="GEN30655.1"/>
    </source>
</evidence>
<dbReference type="PROSITE" id="PS51707">
    <property type="entry name" value="CYTH"/>
    <property type="match status" value="1"/>
</dbReference>
<evidence type="ECO:0000313" key="3">
    <source>
        <dbReference type="Proteomes" id="UP000321491"/>
    </source>
</evidence>
<reference evidence="2 3" key="1">
    <citation type="submission" date="2019-07" db="EMBL/GenBank/DDBJ databases">
        <title>Whole genome shotgun sequence of Cerasibacillus quisquiliarum NBRC 102429.</title>
        <authorList>
            <person name="Hosoyama A."/>
            <person name="Uohara A."/>
            <person name="Ohji S."/>
            <person name="Ichikawa N."/>
        </authorList>
    </citation>
    <scope>NUCLEOTIDE SEQUENCE [LARGE SCALE GENOMIC DNA]</scope>
    <source>
        <strain evidence="2 3">NBRC 102429</strain>
    </source>
</reference>
<dbReference type="InterPro" id="IPR033469">
    <property type="entry name" value="CYTH-like_dom_sf"/>
</dbReference>
<evidence type="ECO:0000259" key="1">
    <source>
        <dbReference type="PROSITE" id="PS51707"/>
    </source>
</evidence>
<dbReference type="CDD" id="cd07762">
    <property type="entry name" value="CYTH-like_Pase_1"/>
    <property type="match status" value="1"/>
</dbReference>
<comment type="caution">
    <text evidence="2">The sequence shown here is derived from an EMBL/GenBank/DDBJ whole genome shotgun (WGS) entry which is preliminary data.</text>
</comment>
<keyword evidence="3" id="KW-1185">Reference proteome</keyword>
<proteinExistence type="predicted"/>
<name>A0A511UVL0_9BACI</name>
<dbReference type="RefSeq" id="WP_146936118.1">
    <property type="nucleotide sequence ID" value="NZ_BJXW01000009.1"/>
</dbReference>
<protein>
    <submittedName>
        <fullName evidence="2">CYTH domain-containing protein</fullName>
    </submittedName>
</protein>
<dbReference type="Proteomes" id="UP000321491">
    <property type="component" value="Unassembled WGS sequence"/>
</dbReference>
<organism evidence="2 3">
    <name type="scientific">Cerasibacillus quisquiliarum</name>
    <dbReference type="NCBI Taxonomy" id="227865"/>
    <lineage>
        <taxon>Bacteria</taxon>
        <taxon>Bacillati</taxon>
        <taxon>Bacillota</taxon>
        <taxon>Bacilli</taxon>
        <taxon>Bacillales</taxon>
        <taxon>Bacillaceae</taxon>
        <taxon>Cerasibacillus</taxon>
    </lineage>
</organism>
<dbReference type="InterPro" id="IPR023577">
    <property type="entry name" value="CYTH_domain"/>
</dbReference>
<dbReference type="SUPFAM" id="SSF55154">
    <property type="entry name" value="CYTH-like phosphatases"/>
    <property type="match status" value="1"/>
</dbReference>